<dbReference type="AlphaFoldDB" id="A0A0B7BN58"/>
<accession>A0A0B7BN58</accession>
<dbReference type="EMBL" id="HACG01046715">
    <property type="protein sequence ID" value="CEK93580.1"/>
    <property type="molecule type" value="Transcribed_RNA"/>
</dbReference>
<organism evidence="1">
    <name type="scientific">Arion vulgaris</name>
    <dbReference type="NCBI Taxonomy" id="1028688"/>
    <lineage>
        <taxon>Eukaryota</taxon>
        <taxon>Metazoa</taxon>
        <taxon>Spiralia</taxon>
        <taxon>Lophotrochozoa</taxon>
        <taxon>Mollusca</taxon>
        <taxon>Gastropoda</taxon>
        <taxon>Heterobranchia</taxon>
        <taxon>Euthyneura</taxon>
        <taxon>Panpulmonata</taxon>
        <taxon>Eupulmonata</taxon>
        <taxon>Stylommatophora</taxon>
        <taxon>Helicina</taxon>
        <taxon>Arionoidea</taxon>
        <taxon>Arionidae</taxon>
        <taxon>Arion</taxon>
    </lineage>
</organism>
<protein>
    <submittedName>
        <fullName evidence="1">Uncharacterized protein</fullName>
    </submittedName>
</protein>
<evidence type="ECO:0000313" key="1">
    <source>
        <dbReference type="EMBL" id="CEK93580.1"/>
    </source>
</evidence>
<feature type="non-terminal residue" evidence="1">
    <location>
        <position position="1"/>
    </location>
</feature>
<reference evidence="1" key="1">
    <citation type="submission" date="2014-12" db="EMBL/GenBank/DDBJ databases">
        <title>Insight into the proteome of Arion vulgaris.</title>
        <authorList>
            <person name="Aradska J."/>
            <person name="Bulat T."/>
            <person name="Smidak R."/>
            <person name="Sarate P."/>
            <person name="Gangsoo J."/>
            <person name="Sialana F."/>
            <person name="Bilban M."/>
            <person name="Lubec G."/>
        </authorList>
    </citation>
    <scope>NUCLEOTIDE SEQUENCE</scope>
    <source>
        <tissue evidence="1">Skin</tissue>
    </source>
</reference>
<sequence>NTLGRQALIIDKDGLESFKKNGELEFDHWLECSILGTVSSLVYPAKNEYIDLS</sequence>
<proteinExistence type="predicted"/>
<gene>
    <name evidence="1" type="primary">ORF196135</name>
</gene>
<name>A0A0B7BN58_9EUPU</name>